<keyword evidence="6" id="KW-1133">Transmembrane helix</keyword>
<gene>
    <name evidence="10" type="ORF">Zmor_005395</name>
</gene>
<keyword evidence="11" id="KW-1185">Reference proteome</keyword>
<keyword evidence="9" id="KW-0732">Signal</keyword>
<keyword evidence="4" id="KW-0378">Hydrolase</keyword>
<feature type="signal peptide" evidence="9">
    <location>
        <begin position="1"/>
        <end position="20"/>
    </location>
</feature>
<evidence type="ECO:0000256" key="7">
    <source>
        <dbReference type="ARBA" id="ARBA00023034"/>
    </source>
</evidence>
<dbReference type="Gene3D" id="3.20.20.80">
    <property type="entry name" value="Glycosidases"/>
    <property type="match status" value="1"/>
</dbReference>
<evidence type="ECO:0000256" key="6">
    <source>
        <dbReference type="ARBA" id="ARBA00022989"/>
    </source>
</evidence>
<dbReference type="InterPro" id="IPR026071">
    <property type="entry name" value="Glyco_Hydrolase_99"/>
</dbReference>
<keyword evidence="7" id="KW-0333">Golgi apparatus</keyword>
<evidence type="ECO:0000256" key="1">
    <source>
        <dbReference type="ARBA" id="ARBA00004323"/>
    </source>
</evidence>
<protein>
    <submittedName>
        <fullName evidence="10">Uncharacterized protein</fullName>
    </submittedName>
</protein>
<dbReference type="GO" id="GO:0000139">
    <property type="term" value="C:Golgi membrane"/>
    <property type="evidence" value="ECO:0007669"/>
    <property type="project" value="UniProtKB-SubCell"/>
</dbReference>
<keyword evidence="3" id="KW-0812">Transmembrane</keyword>
<proteinExistence type="inferred from homology"/>
<dbReference type="Proteomes" id="UP001168821">
    <property type="component" value="Unassembled WGS sequence"/>
</dbReference>
<dbReference type="GO" id="GO:0004559">
    <property type="term" value="F:alpha-mannosidase activity"/>
    <property type="evidence" value="ECO:0007669"/>
    <property type="project" value="TreeGrafter"/>
</dbReference>
<organism evidence="10 11">
    <name type="scientific">Zophobas morio</name>
    <dbReference type="NCBI Taxonomy" id="2755281"/>
    <lineage>
        <taxon>Eukaryota</taxon>
        <taxon>Metazoa</taxon>
        <taxon>Ecdysozoa</taxon>
        <taxon>Arthropoda</taxon>
        <taxon>Hexapoda</taxon>
        <taxon>Insecta</taxon>
        <taxon>Pterygota</taxon>
        <taxon>Neoptera</taxon>
        <taxon>Endopterygota</taxon>
        <taxon>Coleoptera</taxon>
        <taxon>Polyphaga</taxon>
        <taxon>Cucujiformia</taxon>
        <taxon>Tenebrionidae</taxon>
        <taxon>Zophobas</taxon>
    </lineage>
</organism>
<evidence type="ECO:0000256" key="2">
    <source>
        <dbReference type="ARBA" id="ARBA00009559"/>
    </source>
</evidence>
<comment type="caution">
    <text evidence="10">The sequence shown here is derived from an EMBL/GenBank/DDBJ whole genome shotgun (WGS) entry which is preliminary data.</text>
</comment>
<comment type="similarity">
    <text evidence="2">Belongs to the glycosyl hydrolase 99 family.</text>
</comment>
<dbReference type="AlphaFoldDB" id="A0AA38MLV7"/>
<evidence type="ECO:0000256" key="4">
    <source>
        <dbReference type="ARBA" id="ARBA00022801"/>
    </source>
</evidence>
<evidence type="ECO:0000256" key="3">
    <source>
        <dbReference type="ARBA" id="ARBA00022692"/>
    </source>
</evidence>
<evidence type="ECO:0000313" key="10">
    <source>
        <dbReference type="EMBL" id="KAJ3660969.1"/>
    </source>
</evidence>
<comment type="subcellular location">
    <subcellularLocation>
        <location evidence="1">Golgi apparatus membrane</location>
        <topology evidence="1">Single-pass type II membrane protein</topology>
    </subcellularLocation>
</comment>
<name>A0AA38MLV7_9CUCU</name>
<evidence type="ECO:0000256" key="5">
    <source>
        <dbReference type="ARBA" id="ARBA00022968"/>
    </source>
</evidence>
<keyword evidence="5" id="KW-0735">Signal-anchor</keyword>
<dbReference type="PANTHER" id="PTHR13572:SF4">
    <property type="entry name" value="RE57134P"/>
    <property type="match status" value="1"/>
</dbReference>
<evidence type="ECO:0000313" key="11">
    <source>
        <dbReference type="Proteomes" id="UP001168821"/>
    </source>
</evidence>
<dbReference type="EMBL" id="JALNTZ010000002">
    <property type="protein sequence ID" value="KAJ3660969.1"/>
    <property type="molecule type" value="Genomic_DNA"/>
</dbReference>
<sequence>MRSLIFLSFLLLFQTLPLHGAEIYVHMMPWFETKETNNGTWGQHWTMANRNPDNIVDGVPEIASFYHPEIGPYASGDPDVIDWQLGHMKAAGISGIFLDWPGTTDAYDYAKNKENAEAIIEGTKRAGLKFAVVYEDNNLNLAAVPDKIAQGQADMEYLQSNYFTEDNYLKVKDAPLLLDFGPQALHDAEWDEVLEPLDPKATFVTLWNQGQQAGNYVQGEFAWVWADFVDTLIVWYANRNVSVKIGVAYPGFHPFYGEGGWPGPMFYIEYGVPAFNTTWQMALNNTDIIQICTWNDYGEGTIIEPTLEYGTQFLDIIQEYTGSKYTSDDFRKLTDIYFMKKKYADDPVMLKLLRDKHHALVHKFDELT</sequence>
<dbReference type="PANTHER" id="PTHR13572">
    <property type="entry name" value="ENDO-ALPHA-1,2-MANNOSIDASE"/>
    <property type="match status" value="1"/>
</dbReference>
<reference evidence="10" key="1">
    <citation type="journal article" date="2023" name="G3 (Bethesda)">
        <title>Whole genome assemblies of Zophobas morio and Tenebrio molitor.</title>
        <authorList>
            <person name="Kaur S."/>
            <person name="Stinson S.A."/>
            <person name="diCenzo G.C."/>
        </authorList>
    </citation>
    <scope>NUCLEOTIDE SEQUENCE</scope>
    <source>
        <strain evidence="10">QUZm001</strain>
    </source>
</reference>
<feature type="chain" id="PRO_5041458013" evidence="9">
    <location>
        <begin position="21"/>
        <end position="368"/>
    </location>
</feature>
<keyword evidence="8" id="KW-0472">Membrane</keyword>
<evidence type="ECO:0000256" key="8">
    <source>
        <dbReference type="ARBA" id="ARBA00023136"/>
    </source>
</evidence>
<accession>A0AA38MLV7</accession>
<evidence type="ECO:0000256" key="9">
    <source>
        <dbReference type="SAM" id="SignalP"/>
    </source>
</evidence>